<evidence type="ECO:0000256" key="2">
    <source>
        <dbReference type="ARBA" id="ARBA00012438"/>
    </source>
</evidence>
<gene>
    <name evidence="11" type="ORF">LR394_07025</name>
</gene>
<sequence length="338" mass="36399">MAAGSSRSEDSLLEDIATFDPGSGGVHLPELCRRIGQGLSLRWAGLVLADGREYVWPDPMPRSSGRTQSKPLQAEGRSVGRLALGLPAVPLGLQRRRLLEDLVDLLGLLLSSVPMQAELDRSLHEARNHAERVAAMRRRTFVERDAERQAIEHDLHDGAQHHLVALSMGLSLLEMVTAKGDREGQRKHRERLLDGLGKAESSLRATTGEGSALLIGEGILPALRAEFNSAPVTLDVSEWDAGRRYEPVVELAVYFICLEAANNARKHAPGAEIVTRLAQVPSGLEFSVTDFGPGMGEGLAEQTAGVANMRRRIVAAGGHLQIRTAAGAGTVVLGFIPY</sequence>
<dbReference type="EC" id="2.7.13.3" evidence="2"/>
<evidence type="ECO:0000313" key="11">
    <source>
        <dbReference type="EMBL" id="MCD5310642.1"/>
    </source>
</evidence>
<evidence type="ECO:0000259" key="9">
    <source>
        <dbReference type="Pfam" id="PF02518"/>
    </source>
</evidence>
<dbReference type="Pfam" id="PF07730">
    <property type="entry name" value="HisKA_3"/>
    <property type="match status" value="1"/>
</dbReference>
<evidence type="ECO:0000256" key="4">
    <source>
        <dbReference type="ARBA" id="ARBA00022679"/>
    </source>
</evidence>
<evidence type="ECO:0000256" key="1">
    <source>
        <dbReference type="ARBA" id="ARBA00000085"/>
    </source>
</evidence>
<dbReference type="EMBL" id="JAJOMB010000003">
    <property type="protein sequence ID" value="MCD5310642.1"/>
    <property type="molecule type" value="Genomic_DNA"/>
</dbReference>
<keyword evidence="8" id="KW-0902">Two-component regulatory system</keyword>
<feature type="domain" description="Signal transduction histidine kinase subgroup 3 dimerisation and phosphoacceptor" evidence="10">
    <location>
        <begin position="147"/>
        <end position="206"/>
    </location>
</feature>
<keyword evidence="7" id="KW-0067">ATP-binding</keyword>
<evidence type="ECO:0000256" key="6">
    <source>
        <dbReference type="ARBA" id="ARBA00022777"/>
    </source>
</evidence>
<dbReference type="Pfam" id="PF02518">
    <property type="entry name" value="HATPase_c"/>
    <property type="match status" value="1"/>
</dbReference>
<dbReference type="PANTHER" id="PTHR24421:SF10">
    <property type="entry name" value="NITRATE_NITRITE SENSOR PROTEIN NARQ"/>
    <property type="match status" value="1"/>
</dbReference>
<evidence type="ECO:0000256" key="7">
    <source>
        <dbReference type="ARBA" id="ARBA00022840"/>
    </source>
</evidence>
<evidence type="ECO:0000259" key="10">
    <source>
        <dbReference type="Pfam" id="PF07730"/>
    </source>
</evidence>
<dbReference type="Gene3D" id="3.30.565.10">
    <property type="entry name" value="Histidine kinase-like ATPase, C-terminal domain"/>
    <property type="match status" value="1"/>
</dbReference>
<evidence type="ECO:0000256" key="3">
    <source>
        <dbReference type="ARBA" id="ARBA00022553"/>
    </source>
</evidence>
<dbReference type="SUPFAM" id="SSF55874">
    <property type="entry name" value="ATPase domain of HSP90 chaperone/DNA topoisomerase II/histidine kinase"/>
    <property type="match status" value="1"/>
</dbReference>
<dbReference type="AlphaFoldDB" id="A0A9X1N919"/>
<dbReference type="GO" id="GO:0016020">
    <property type="term" value="C:membrane"/>
    <property type="evidence" value="ECO:0007669"/>
    <property type="project" value="InterPro"/>
</dbReference>
<dbReference type="GO" id="GO:0000155">
    <property type="term" value="F:phosphorelay sensor kinase activity"/>
    <property type="evidence" value="ECO:0007669"/>
    <property type="project" value="InterPro"/>
</dbReference>
<feature type="domain" description="Histidine kinase/HSP90-like ATPase" evidence="9">
    <location>
        <begin position="250"/>
        <end position="333"/>
    </location>
</feature>
<evidence type="ECO:0000256" key="8">
    <source>
        <dbReference type="ARBA" id="ARBA00023012"/>
    </source>
</evidence>
<dbReference type="GO" id="GO:0005524">
    <property type="term" value="F:ATP binding"/>
    <property type="evidence" value="ECO:0007669"/>
    <property type="project" value="UniProtKB-KW"/>
</dbReference>
<dbReference type="InterPro" id="IPR050482">
    <property type="entry name" value="Sensor_HK_TwoCompSys"/>
</dbReference>
<dbReference type="GO" id="GO:0046983">
    <property type="term" value="F:protein dimerization activity"/>
    <property type="evidence" value="ECO:0007669"/>
    <property type="project" value="InterPro"/>
</dbReference>
<name>A0A9X1N919_9ACTN</name>
<accession>A0A9X1N919</accession>
<keyword evidence="5" id="KW-0547">Nucleotide-binding</keyword>
<dbReference type="CDD" id="cd16917">
    <property type="entry name" value="HATPase_UhpB-NarQ-NarX-like"/>
    <property type="match status" value="1"/>
</dbReference>
<comment type="caution">
    <text evidence="11">The sequence shown here is derived from an EMBL/GenBank/DDBJ whole genome shotgun (WGS) entry which is preliminary data.</text>
</comment>
<evidence type="ECO:0000313" key="12">
    <source>
        <dbReference type="Proteomes" id="UP001138997"/>
    </source>
</evidence>
<comment type="catalytic activity">
    <reaction evidence="1">
        <text>ATP + protein L-histidine = ADP + protein N-phospho-L-histidine.</text>
        <dbReference type="EC" id="2.7.13.3"/>
    </reaction>
</comment>
<evidence type="ECO:0000256" key="5">
    <source>
        <dbReference type="ARBA" id="ARBA00022741"/>
    </source>
</evidence>
<dbReference type="InterPro" id="IPR011712">
    <property type="entry name" value="Sig_transdc_His_kin_sub3_dim/P"/>
</dbReference>
<dbReference type="PANTHER" id="PTHR24421">
    <property type="entry name" value="NITRATE/NITRITE SENSOR PROTEIN NARX-RELATED"/>
    <property type="match status" value="1"/>
</dbReference>
<dbReference type="RefSeq" id="WP_231439700.1">
    <property type="nucleotide sequence ID" value="NZ_JAJOMB010000003.1"/>
</dbReference>
<reference evidence="11" key="1">
    <citation type="submission" date="2021-11" db="EMBL/GenBank/DDBJ databases">
        <title>Streptomyces corallinus and Kineosporia corallina sp. nov., two new coral-derived marine actinobacteria.</title>
        <authorList>
            <person name="Buangrab K."/>
            <person name="Sutthacheep M."/>
            <person name="Yeemin T."/>
            <person name="Harunari E."/>
            <person name="Igarashi Y."/>
            <person name="Sripreechasak P."/>
            <person name="Kanchanasin P."/>
            <person name="Tanasupawat S."/>
            <person name="Phongsopitanun W."/>
        </authorList>
    </citation>
    <scope>NUCLEOTIDE SEQUENCE</scope>
    <source>
        <strain evidence="11">JCM 31032</strain>
    </source>
</reference>
<proteinExistence type="predicted"/>
<dbReference type="InterPro" id="IPR003594">
    <property type="entry name" value="HATPase_dom"/>
</dbReference>
<keyword evidence="3" id="KW-0597">Phosphoprotein</keyword>
<organism evidence="11 12">
    <name type="scientific">Kineosporia babensis</name>
    <dbReference type="NCBI Taxonomy" id="499548"/>
    <lineage>
        <taxon>Bacteria</taxon>
        <taxon>Bacillati</taxon>
        <taxon>Actinomycetota</taxon>
        <taxon>Actinomycetes</taxon>
        <taxon>Kineosporiales</taxon>
        <taxon>Kineosporiaceae</taxon>
        <taxon>Kineosporia</taxon>
    </lineage>
</organism>
<protein>
    <recommendedName>
        <fullName evidence="2">histidine kinase</fullName>
        <ecNumber evidence="2">2.7.13.3</ecNumber>
    </recommendedName>
</protein>
<dbReference type="Gene3D" id="1.20.5.1930">
    <property type="match status" value="1"/>
</dbReference>
<keyword evidence="12" id="KW-1185">Reference proteome</keyword>
<dbReference type="Proteomes" id="UP001138997">
    <property type="component" value="Unassembled WGS sequence"/>
</dbReference>
<dbReference type="InterPro" id="IPR036890">
    <property type="entry name" value="HATPase_C_sf"/>
</dbReference>
<keyword evidence="6 11" id="KW-0418">Kinase</keyword>
<keyword evidence="4" id="KW-0808">Transferase</keyword>